<keyword evidence="4 9" id="KW-0547">Nucleotide-binding</keyword>
<dbReference type="InterPro" id="IPR000719">
    <property type="entry name" value="Prot_kinase_dom"/>
</dbReference>
<name>I3EIW1_NEMP3</name>
<evidence type="ECO:0000259" key="11">
    <source>
        <dbReference type="PROSITE" id="PS50011"/>
    </source>
</evidence>
<evidence type="ECO:0000256" key="10">
    <source>
        <dbReference type="RuleBase" id="RU000304"/>
    </source>
</evidence>
<dbReference type="GO" id="GO:0005829">
    <property type="term" value="C:cytosol"/>
    <property type="evidence" value="ECO:0007669"/>
    <property type="project" value="TreeGrafter"/>
</dbReference>
<evidence type="ECO:0000256" key="3">
    <source>
        <dbReference type="ARBA" id="ARBA00022679"/>
    </source>
</evidence>
<dbReference type="InterPro" id="IPR008271">
    <property type="entry name" value="Ser/Thr_kinase_AS"/>
</dbReference>
<evidence type="ECO:0000256" key="2">
    <source>
        <dbReference type="ARBA" id="ARBA00022527"/>
    </source>
</evidence>
<dbReference type="VEuPathDB" id="MicrosporidiaDB:NEQG_00977"/>
<dbReference type="GO" id="GO:0004674">
    <property type="term" value="F:protein serine/threonine kinase activity"/>
    <property type="evidence" value="ECO:0007669"/>
    <property type="project" value="UniProtKB-KW"/>
</dbReference>
<comment type="similarity">
    <text evidence="10">Belongs to the protein kinase superfamily.</text>
</comment>
<dbReference type="PROSITE" id="PS50011">
    <property type="entry name" value="PROTEIN_KINASE_DOM"/>
    <property type="match status" value="1"/>
</dbReference>
<keyword evidence="13" id="KW-1185">Reference proteome</keyword>
<dbReference type="PANTHER" id="PTHR24054">
    <property type="entry name" value="CASEIN KINASE II SUBUNIT ALPHA"/>
    <property type="match status" value="1"/>
</dbReference>
<protein>
    <recommendedName>
        <fullName evidence="1">non-specific serine/threonine protein kinase</fullName>
        <ecNumber evidence="1">2.7.11.1</ecNumber>
    </recommendedName>
</protein>
<dbReference type="AlphaFoldDB" id="I3EIW1"/>
<evidence type="ECO:0000256" key="9">
    <source>
        <dbReference type="PROSITE-ProRule" id="PRU10141"/>
    </source>
</evidence>
<dbReference type="CDD" id="cd14019">
    <property type="entry name" value="STKc_Cdc7"/>
    <property type="match status" value="1"/>
</dbReference>
<dbReference type="PROSITE" id="PS00108">
    <property type="entry name" value="PROTEIN_KINASE_ST"/>
    <property type="match status" value="1"/>
</dbReference>
<keyword evidence="5 12" id="KW-0418">Kinase</keyword>
<dbReference type="InterPro" id="IPR017441">
    <property type="entry name" value="Protein_kinase_ATP_BS"/>
</dbReference>
<keyword evidence="3" id="KW-0808">Transferase</keyword>
<dbReference type="InterPro" id="IPR045216">
    <property type="entry name" value="CK2_alpha"/>
</dbReference>
<keyword evidence="6 9" id="KW-0067">ATP-binding</keyword>
<feature type="domain" description="Protein kinase" evidence="11">
    <location>
        <begin position="10"/>
        <end position="337"/>
    </location>
</feature>
<dbReference type="Gene3D" id="3.30.200.20">
    <property type="entry name" value="Phosphorylase Kinase, domain 1"/>
    <property type="match status" value="1"/>
</dbReference>
<dbReference type="InParanoid" id="I3EIW1"/>
<evidence type="ECO:0000256" key="5">
    <source>
        <dbReference type="ARBA" id="ARBA00022777"/>
    </source>
</evidence>
<dbReference type="OMA" id="QGFTMEK"/>
<dbReference type="Gene3D" id="1.10.510.10">
    <property type="entry name" value="Transferase(Phosphotransferase) domain 1"/>
    <property type="match status" value="1"/>
</dbReference>
<gene>
    <name evidence="12" type="ORF">NEQG_00977</name>
</gene>
<dbReference type="SUPFAM" id="SSF56112">
    <property type="entry name" value="Protein kinase-like (PK-like)"/>
    <property type="match status" value="1"/>
</dbReference>
<dbReference type="SMART" id="SM00220">
    <property type="entry name" value="S_TKc"/>
    <property type="match status" value="1"/>
</dbReference>
<dbReference type="EC" id="2.7.11.1" evidence="1"/>
<dbReference type="GO" id="GO:0005634">
    <property type="term" value="C:nucleus"/>
    <property type="evidence" value="ECO:0007669"/>
    <property type="project" value="TreeGrafter"/>
</dbReference>
<comment type="catalytic activity">
    <reaction evidence="7">
        <text>L-threonyl-[protein] + ATP = O-phospho-L-threonyl-[protein] + ADP + H(+)</text>
        <dbReference type="Rhea" id="RHEA:46608"/>
        <dbReference type="Rhea" id="RHEA-COMP:11060"/>
        <dbReference type="Rhea" id="RHEA-COMP:11605"/>
        <dbReference type="ChEBI" id="CHEBI:15378"/>
        <dbReference type="ChEBI" id="CHEBI:30013"/>
        <dbReference type="ChEBI" id="CHEBI:30616"/>
        <dbReference type="ChEBI" id="CHEBI:61977"/>
        <dbReference type="ChEBI" id="CHEBI:456216"/>
        <dbReference type="EC" id="2.7.11.1"/>
    </reaction>
</comment>
<dbReference type="PROSITE" id="PS00107">
    <property type="entry name" value="PROTEIN_KINASE_ATP"/>
    <property type="match status" value="1"/>
</dbReference>
<dbReference type="GO" id="GO:0005524">
    <property type="term" value="F:ATP binding"/>
    <property type="evidence" value="ECO:0007669"/>
    <property type="project" value="UniProtKB-UniRule"/>
</dbReference>
<dbReference type="Proteomes" id="UP000002872">
    <property type="component" value="Unassembled WGS sequence"/>
</dbReference>
<proteinExistence type="inferred from homology"/>
<reference evidence="12" key="1">
    <citation type="submission" date="2011-01" db="EMBL/GenBank/DDBJ databases">
        <title>The Genome Sequence of Nematocida parisii strain ERTm3.</title>
        <authorList>
            <consortium name="The Broad Institute Genome Sequencing Platform"/>
            <consortium name="The Broad Institute Genome Sequencing Center for Infectious Disease"/>
            <person name="Cuomo C."/>
            <person name="Troemel E."/>
            <person name="Young S.K."/>
            <person name="Zeng Q."/>
            <person name="Gargeya S."/>
            <person name="Fitzgerald M."/>
            <person name="Haas B."/>
            <person name="Abouelleil A."/>
            <person name="Alvarado L."/>
            <person name="Arachchi H.M."/>
            <person name="Berlin A."/>
            <person name="Chapman S.B."/>
            <person name="Gearin G."/>
            <person name="Goldberg J."/>
            <person name="Griggs A."/>
            <person name="Gujja S."/>
            <person name="Hansen M."/>
            <person name="Heiman D."/>
            <person name="Howarth C."/>
            <person name="Larimer J."/>
            <person name="Lui A."/>
            <person name="MacDonald P.J.P."/>
            <person name="McCowen C."/>
            <person name="Montmayeur A."/>
            <person name="Murphy C."/>
            <person name="Neiman D."/>
            <person name="Pearson M."/>
            <person name="Priest M."/>
            <person name="Roberts A."/>
            <person name="Saif S."/>
            <person name="Shea T."/>
            <person name="Sisk P."/>
            <person name="Stolte C."/>
            <person name="Sykes S."/>
            <person name="Wortman J."/>
            <person name="Nusbaum C."/>
            <person name="Birren B."/>
        </authorList>
    </citation>
    <scope>NUCLEOTIDE SEQUENCE</scope>
    <source>
        <strain evidence="12">ERTm3</strain>
    </source>
</reference>
<evidence type="ECO:0000256" key="1">
    <source>
        <dbReference type="ARBA" id="ARBA00012513"/>
    </source>
</evidence>
<dbReference type="GO" id="GO:0005956">
    <property type="term" value="C:protein kinase CK2 complex"/>
    <property type="evidence" value="ECO:0007669"/>
    <property type="project" value="TreeGrafter"/>
</dbReference>
<comment type="catalytic activity">
    <reaction evidence="8">
        <text>L-seryl-[protein] + ATP = O-phospho-L-seryl-[protein] + ADP + H(+)</text>
        <dbReference type="Rhea" id="RHEA:17989"/>
        <dbReference type="Rhea" id="RHEA-COMP:9863"/>
        <dbReference type="Rhea" id="RHEA-COMP:11604"/>
        <dbReference type="ChEBI" id="CHEBI:15378"/>
        <dbReference type="ChEBI" id="CHEBI:29999"/>
        <dbReference type="ChEBI" id="CHEBI:30616"/>
        <dbReference type="ChEBI" id="CHEBI:83421"/>
        <dbReference type="ChEBI" id="CHEBI:456216"/>
        <dbReference type="EC" id="2.7.11.1"/>
    </reaction>
</comment>
<keyword evidence="2 10" id="KW-0723">Serine/threonine-protein kinase</keyword>
<sequence>MNNNNFQQNFRIVHKIGEGAFSTVYLAEREEGRGKVAIKKITRTTASGRIANELKILMSLQGMKNVIEIIDIYREEKEICIAFPYIEMTDFKEMIIKSTISDIKYYMFELLTAIQGVHSQNIIHRDIKPSNFLYNLQTKTGCLIDFGLSQRIEKKEGGEDAKEESAKRRMFFFSSHICGQNKPVMPKAPGYIVRDTRPTMTASRSGTRGFKAPEVLFRVEAQSTAIDIWSAGVILLSLLCRKYPFFTSKDDINTLVEIGSIFGDEEMRKAAKFYKRIWKSNIEACMHPAVSFQKIVEIANKKDAQFPSSVFDLLEKMLRLNSSERITADEALRHKFFSD</sequence>
<evidence type="ECO:0000256" key="8">
    <source>
        <dbReference type="ARBA" id="ARBA00048679"/>
    </source>
</evidence>
<accession>I3EIW1</accession>
<feature type="binding site" evidence="9">
    <location>
        <position position="40"/>
    </location>
    <ligand>
        <name>ATP</name>
        <dbReference type="ChEBI" id="CHEBI:30616"/>
    </ligand>
</feature>
<dbReference type="PANTHER" id="PTHR24054:SF0">
    <property type="entry name" value="CASEIN KINASE II SUBUNIT ALPHA"/>
    <property type="match status" value="1"/>
</dbReference>
<dbReference type="STRING" id="935791.I3EIW1"/>
<dbReference type="OrthoDB" id="10020333at2759"/>
<evidence type="ECO:0000256" key="7">
    <source>
        <dbReference type="ARBA" id="ARBA00047899"/>
    </source>
</evidence>
<dbReference type="GO" id="GO:0051726">
    <property type="term" value="P:regulation of cell cycle"/>
    <property type="evidence" value="ECO:0007669"/>
    <property type="project" value="TreeGrafter"/>
</dbReference>
<evidence type="ECO:0000313" key="12">
    <source>
        <dbReference type="EMBL" id="EIJ89158.1"/>
    </source>
</evidence>
<evidence type="ECO:0000313" key="13">
    <source>
        <dbReference type="Proteomes" id="UP000002872"/>
    </source>
</evidence>
<dbReference type="HOGENOM" id="CLU_000288_118_2_1"/>
<organism evidence="12 13">
    <name type="scientific">Nematocida parisii (strain ERTm3)</name>
    <name type="common">Nematode killer fungus</name>
    <dbReference type="NCBI Taxonomy" id="935791"/>
    <lineage>
        <taxon>Eukaryota</taxon>
        <taxon>Fungi</taxon>
        <taxon>Fungi incertae sedis</taxon>
        <taxon>Microsporidia</taxon>
        <taxon>Nematocida</taxon>
    </lineage>
</organism>
<dbReference type="EMBL" id="GL870877">
    <property type="protein sequence ID" value="EIJ89158.1"/>
    <property type="molecule type" value="Genomic_DNA"/>
</dbReference>
<evidence type="ECO:0000256" key="4">
    <source>
        <dbReference type="ARBA" id="ARBA00022741"/>
    </source>
</evidence>
<dbReference type="InterPro" id="IPR011009">
    <property type="entry name" value="Kinase-like_dom_sf"/>
</dbReference>
<evidence type="ECO:0000256" key="6">
    <source>
        <dbReference type="ARBA" id="ARBA00022840"/>
    </source>
</evidence>
<dbReference type="FunCoup" id="I3EIW1">
    <property type="interactions" value="130"/>
</dbReference>
<dbReference type="Pfam" id="PF00069">
    <property type="entry name" value="Pkinase"/>
    <property type="match status" value="2"/>
</dbReference>